<dbReference type="EMBL" id="LUKN01004548">
    <property type="protein sequence ID" value="OAQ95843.1"/>
    <property type="molecule type" value="Genomic_DNA"/>
</dbReference>
<dbReference type="Pfam" id="PF17048">
    <property type="entry name" value="Ceramidse_alk_C"/>
    <property type="match status" value="1"/>
</dbReference>
<sequence length="156" mass="17200">MKLLRFTRSEDDKIAGILNWFPTHGTAMYRNNTHVAGDNKALAAWMVEQNAKSNSQCADDFIAGTNQSNLGDEVARPKPAYTGGGRWPKVTFHGANPRNNLRLGGTYAALDKKGSDGTWKQVRDDADWFLVLTWRKTSVVLGRSQVDIECDTAGNA</sequence>
<dbReference type="GO" id="GO:0017040">
    <property type="term" value="F:N-acylsphingosine amidohydrolase activity"/>
    <property type="evidence" value="ECO:0007669"/>
    <property type="project" value="UniProtKB-EC"/>
</dbReference>
<dbReference type="GO" id="GO:0046512">
    <property type="term" value="P:sphingosine biosynthetic process"/>
    <property type="evidence" value="ECO:0007669"/>
    <property type="project" value="TreeGrafter"/>
</dbReference>
<evidence type="ECO:0000259" key="2">
    <source>
        <dbReference type="Pfam" id="PF17048"/>
    </source>
</evidence>
<dbReference type="Gene3D" id="2.60.40.2300">
    <property type="entry name" value="Neutral/alkaline non-lysosomal ceramidase, C-terminal domain"/>
    <property type="match status" value="1"/>
</dbReference>
<dbReference type="GO" id="GO:0005576">
    <property type="term" value="C:extracellular region"/>
    <property type="evidence" value="ECO:0007669"/>
    <property type="project" value="TreeGrafter"/>
</dbReference>
<dbReference type="InterPro" id="IPR006823">
    <property type="entry name" value="Ceramidase_alk"/>
</dbReference>
<dbReference type="GO" id="GO:0046514">
    <property type="term" value="P:ceramide catabolic process"/>
    <property type="evidence" value="ECO:0007669"/>
    <property type="project" value="InterPro"/>
</dbReference>
<dbReference type="PANTHER" id="PTHR12670:SF1">
    <property type="entry name" value="NEUTRAL CERAMIDASE"/>
    <property type="match status" value="1"/>
</dbReference>
<reference evidence="3 4" key="1">
    <citation type="submission" date="2016-03" db="EMBL/GenBank/DDBJ databases">
        <title>Fine-scale spatial genetic structure of a fungal parasite of coffee scale insects.</title>
        <authorList>
            <person name="Jackson D."/>
            <person name="Zemenick K.A."/>
            <person name="Malloure B."/>
            <person name="Quandt C.A."/>
            <person name="James T.Y."/>
        </authorList>
    </citation>
    <scope>NUCLEOTIDE SEQUENCE [LARGE SCALE GENOMIC DNA]</scope>
    <source>
        <strain evidence="3 4">UM487</strain>
    </source>
</reference>
<dbReference type="InterPro" id="IPR031331">
    <property type="entry name" value="NEUT/ALK_ceramidase_C"/>
</dbReference>
<accession>A0A179I2S9</accession>
<gene>
    <name evidence="3" type="ORF">LLEC1_00261</name>
</gene>
<dbReference type="AlphaFoldDB" id="A0A179I2S9"/>
<keyword evidence="4" id="KW-1185">Reference proteome</keyword>
<evidence type="ECO:0000313" key="4">
    <source>
        <dbReference type="Proteomes" id="UP000243081"/>
    </source>
</evidence>
<protein>
    <recommendedName>
        <fullName evidence="2">Neutral/alkaline non-lysosomal ceramidase C-terminal domain-containing protein</fullName>
    </recommendedName>
</protein>
<proteinExistence type="inferred from homology"/>
<organism evidence="3 4">
    <name type="scientific">Cordyceps confragosa</name>
    <name type="common">Lecanicillium lecanii</name>
    <dbReference type="NCBI Taxonomy" id="2714763"/>
    <lineage>
        <taxon>Eukaryota</taxon>
        <taxon>Fungi</taxon>
        <taxon>Dikarya</taxon>
        <taxon>Ascomycota</taxon>
        <taxon>Pezizomycotina</taxon>
        <taxon>Sordariomycetes</taxon>
        <taxon>Hypocreomycetidae</taxon>
        <taxon>Hypocreales</taxon>
        <taxon>Cordycipitaceae</taxon>
        <taxon>Akanthomyces</taxon>
    </lineage>
</organism>
<evidence type="ECO:0000313" key="3">
    <source>
        <dbReference type="EMBL" id="OAQ95843.1"/>
    </source>
</evidence>
<dbReference type="PANTHER" id="PTHR12670">
    <property type="entry name" value="CERAMIDASE"/>
    <property type="match status" value="1"/>
</dbReference>
<comment type="caution">
    <text evidence="3">The sequence shown here is derived from an EMBL/GenBank/DDBJ whole genome shotgun (WGS) entry which is preliminary data.</text>
</comment>
<dbReference type="GO" id="GO:0016020">
    <property type="term" value="C:membrane"/>
    <property type="evidence" value="ECO:0007669"/>
    <property type="project" value="GOC"/>
</dbReference>
<dbReference type="Proteomes" id="UP000243081">
    <property type="component" value="Unassembled WGS sequence"/>
</dbReference>
<evidence type="ECO:0000256" key="1">
    <source>
        <dbReference type="ARBA" id="ARBA00009835"/>
    </source>
</evidence>
<comment type="similarity">
    <text evidence="1">Belongs to the neutral ceramidase family.</text>
</comment>
<dbReference type="InterPro" id="IPR038445">
    <property type="entry name" value="NCDase_C_sf"/>
</dbReference>
<dbReference type="OrthoDB" id="191371at2759"/>
<name>A0A179I2S9_CORDF</name>
<dbReference type="GO" id="GO:0042759">
    <property type="term" value="P:long-chain fatty acid biosynthetic process"/>
    <property type="evidence" value="ECO:0007669"/>
    <property type="project" value="TreeGrafter"/>
</dbReference>
<feature type="domain" description="Neutral/alkaline non-lysosomal ceramidase C-terminal" evidence="2">
    <location>
        <begin position="67"/>
        <end position="152"/>
    </location>
</feature>